<keyword evidence="1" id="KW-0472">Membrane</keyword>
<dbReference type="EMBL" id="CP060632">
    <property type="protein sequence ID" value="QNM00410.1"/>
    <property type="molecule type" value="Genomic_DNA"/>
</dbReference>
<proteinExistence type="predicted"/>
<protein>
    <submittedName>
        <fullName evidence="2">DUF58 domain-containing protein</fullName>
    </submittedName>
</protein>
<organism evidence="2 3">
    <name type="scientific">Wujia chipingensis</name>
    <dbReference type="NCBI Taxonomy" id="2763670"/>
    <lineage>
        <taxon>Bacteria</taxon>
        <taxon>Bacillati</taxon>
        <taxon>Bacillota</taxon>
        <taxon>Clostridia</taxon>
        <taxon>Lachnospirales</taxon>
        <taxon>Lachnospiraceae</taxon>
        <taxon>Wujia</taxon>
    </lineage>
</organism>
<dbReference type="PANTHER" id="PTHR34351">
    <property type="entry name" value="SLR1927 PROTEIN-RELATED"/>
    <property type="match status" value="1"/>
</dbReference>
<dbReference type="AlphaFoldDB" id="A0A7G9FPC8"/>
<keyword evidence="3" id="KW-1185">Reference proteome</keyword>
<dbReference type="PANTHER" id="PTHR34351:SF2">
    <property type="entry name" value="DUF58 DOMAIN-CONTAINING PROTEIN"/>
    <property type="match status" value="1"/>
</dbReference>
<sequence>MAEYIVRIIGYGLLLFVNGMIYYFLHSQFYFLVLVLMVAGPILSAMSVWVLRHYLQVEIHHAQDSYGVQGETAYFTIQIKNPTWFVSLDTKLIVNVENTLMETIGQQVFSVPVHAGKGYTLTLPVVATYPGLLKISVSRVYIKDLMGFFRLKKNVEQTAELSILPRAVTDIAYEKTALEQGMLESEESSKRGNDFSDVQEVREYIPGDKLMSIHWKLSAKRDILMVKDRVSMSDHQLVIVPELFIDQPVNLAAILTMTYSVILELIQEQTTVRLLYWSTNRYEYEDVRIDYKEELDAAFARLYYEKAYKNPSEAADHMALVHPEMHAYLHVFSDGQGAQMQVRENE</sequence>
<reference evidence="2 3" key="1">
    <citation type="submission" date="2020-08" db="EMBL/GenBank/DDBJ databases">
        <authorList>
            <person name="Liu C."/>
            <person name="Sun Q."/>
        </authorList>
    </citation>
    <scope>NUCLEOTIDE SEQUENCE [LARGE SCALE GENOMIC DNA]</scope>
    <source>
        <strain evidence="2 3">NSJ-4</strain>
    </source>
</reference>
<feature type="transmembrane region" description="Helical" evidence="1">
    <location>
        <begin position="5"/>
        <end position="25"/>
    </location>
</feature>
<evidence type="ECO:0000313" key="3">
    <source>
        <dbReference type="Proteomes" id="UP000515819"/>
    </source>
</evidence>
<name>A0A7G9FPC8_9FIRM</name>
<dbReference type="Proteomes" id="UP000515819">
    <property type="component" value="Chromosome"/>
</dbReference>
<dbReference type="RefSeq" id="WP_021984390.1">
    <property type="nucleotide sequence ID" value="NZ_CP060632.1"/>
</dbReference>
<evidence type="ECO:0000256" key="1">
    <source>
        <dbReference type="SAM" id="Phobius"/>
    </source>
</evidence>
<keyword evidence="1" id="KW-0812">Transmembrane</keyword>
<accession>A0A7G9FPC8</accession>
<gene>
    <name evidence="2" type="ORF">H9Q76_03775</name>
</gene>
<evidence type="ECO:0000313" key="2">
    <source>
        <dbReference type="EMBL" id="QNM00410.1"/>
    </source>
</evidence>
<feature type="transmembrane region" description="Helical" evidence="1">
    <location>
        <begin position="31"/>
        <end position="51"/>
    </location>
</feature>
<dbReference type="KEGG" id="wcp:H9Q76_03775"/>
<keyword evidence="1" id="KW-1133">Transmembrane helix</keyword>